<keyword evidence="5 7" id="KW-0009">Actin-binding</keyword>
<keyword evidence="6" id="KW-0206">Cytoskeleton</keyword>
<sequence length="254" mass="27804">MEAVHESVRAPSHGETPRIASLVATGGWVGVDGAIERNLGLAPGIIWEMPPESRTREGVGGWSIKGPSDSGVGKIDPITLGVYVLFAELNGGFNGLRARYCFRQLRGMSWNQYAQLLTAIPEGHGRCSYSAIHGIDDGSCWGLDPPGGPKNEWLNLTKKGRVEQVTSLEVRNIIKAFNDPSTLYSTGILIRGQKFIYLRTEGDALLGRRGNQGCIAVRTNKGTSVPAILLYDSYYVLYWLQRPYVLVRVNSPTL</sequence>
<accession>A0ABY6LBN6</accession>
<dbReference type="PANTHER" id="PTHR11604">
    <property type="entry name" value="PROFILIN"/>
    <property type="match status" value="1"/>
</dbReference>
<dbReference type="Proteomes" id="UP001235939">
    <property type="component" value="Chromosome 15"/>
</dbReference>
<comment type="subcellular location">
    <subcellularLocation>
        <location evidence="1">Cytoplasm</location>
        <location evidence="1">Cytoskeleton</location>
    </subcellularLocation>
</comment>
<evidence type="ECO:0000313" key="9">
    <source>
        <dbReference type="Proteomes" id="UP001235939"/>
    </source>
</evidence>
<evidence type="ECO:0000256" key="6">
    <source>
        <dbReference type="ARBA" id="ARBA00023212"/>
    </source>
</evidence>
<evidence type="ECO:0000256" key="7">
    <source>
        <dbReference type="RuleBase" id="RU003909"/>
    </source>
</evidence>
<organism evidence="8 9">
    <name type="scientific">Cordylochernes scorpioides</name>
    <dbReference type="NCBI Taxonomy" id="51811"/>
    <lineage>
        <taxon>Eukaryota</taxon>
        <taxon>Metazoa</taxon>
        <taxon>Ecdysozoa</taxon>
        <taxon>Arthropoda</taxon>
        <taxon>Chelicerata</taxon>
        <taxon>Arachnida</taxon>
        <taxon>Pseudoscorpiones</taxon>
        <taxon>Cheliferoidea</taxon>
        <taxon>Chernetidae</taxon>
        <taxon>Cordylochernes</taxon>
    </lineage>
</organism>
<evidence type="ECO:0000313" key="8">
    <source>
        <dbReference type="EMBL" id="UYV77842.1"/>
    </source>
</evidence>
<dbReference type="InterPro" id="IPR005455">
    <property type="entry name" value="PFN_euk"/>
</dbReference>
<dbReference type="Pfam" id="PF00235">
    <property type="entry name" value="Profilin"/>
    <property type="match status" value="1"/>
</dbReference>
<comment type="similarity">
    <text evidence="2 7">Belongs to the profilin family.</text>
</comment>
<proteinExistence type="inferred from homology"/>
<dbReference type="InterPro" id="IPR048278">
    <property type="entry name" value="PFN"/>
</dbReference>
<reference evidence="8 9" key="1">
    <citation type="submission" date="2022-01" db="EMBL/GenBank/DDBJ databases">
        <title>A chromosomal length assembly of Cordylochernes scorpioides.</title>
        <authorList>
            <person name="Zeh D."/>
            <person name="Zeh J."/>
        </authorList>
    </citation>
    <scope>NUCLEOTIDE SEQUENCE [LARGE SCALE GENOMIC DNA]</scope>
    <source>
        <strain evidence="8">IN4F17</strain>
        <tissue evidence="8">Whole Body</tissue>
    </source>
</reference>
<dbReference type="InterPro" id="IPR036140">
    <property type="entry name" value="PFN_sf"/>
</dbReference>
<evidence type="ECO:0000256" key="1">
    <source>
        <dbReference type="ARBA" id="ARBA00004245"/>
    </source>
</evidence>
<protein>
    <recommendedName>
        <fullName evidence="7">Profilin</fullName>
    </recommendedName>
</protein>
<keyword evidence="9" id="KW-1185">Reference proteome</keyword>
<gene>
    <name evidence="8" type="ORF">LAZ67_15002548</name>
</gene>
<evidence type="ECO:0000256" key="5">
    <source>
        <dbReference type="ARBA" id="ARBA00023203"/>
    </source>
</evidence>
<dbReference type="Gene3D" id="3.30.450.30">
    <property type="entry name" value="Dynein light chain 2a, cytoplasmic"/>
    <property type="match status" value="1"/>
</dbReference>
<keyword evidence="4" id="KW-0963">Cytoplasm</keyword>
<name>A0ABY6LBN6_9ARAC</name>
<dbReference type="EMBL" id="CP092877">
    <property type="protein sequence ID" value="UYV77842.1"/>
    <property type="molecule type" value="Genomic_DNA"/>
</dbReference>
<comment type="subunit">
    <text evidence="3">Occurs in many kinds of cells as a complex with monomeric actin in a 1:1 ratio.</text>
</comment>
<evidence type="ECO:0000256" key="2">
    <source>
        <dbReference type="ARBA" id="ARBA00010058"/>
    </source>
</evidence>
<evidence type="ECO:0000256" key="3">
    <source>
        <dbReference type="ARBA" id="ARBA00011583"/>
    </source>
</evidence>
<evidence type="ECO:0000256" key="4">
    <source>
        <dbReference type="ARBA" id="ARBA00022490"/>
    </source>
</evidence>
<dbReference type="SUPFAM" id="SSF55770">
    <property type="entry name" value="Profilin (actin-binding protein)"/>
    <property type="match status" value="1"/>
</dbReference>
<dbReference type="SMART" id="SM00392">
    <property type="entry name" value="PROF"/>
    <property type="match status" value="1"/>
</dbReference>
<dbReference type="PANTHER" id="PTHR11604:SF0">
    <property type="entry name" value="PROFILIN"/>
    <property type="match status" value="1"/>
</dbReference>